<organism evidence="1 2">
    <name type="scientific">Fusarium pseudograminearum (strain CS3096)</name>
    <name type="common">Wheat and barley crown-rot fungus</name>
    <dbReference type="NCBI Taxonomy" id="1028729"/>
    <lineage>
        <taxon>Eukaryota</taxon>
        <taxon>Fungi</taxon>
        <taxon>Dikarya</taxon>
        <taxon>Ascomycota</taxon>
        <taxon>Pezizomycotina</taxon>
        <taxon>Sordariomycetes</taxon>
        <taxon>Hypocreomycetidae</taxon>
        <taxon>Hypocreales</taxon>
        <taxon>Nectriaceae</taxon>
        <taxon>Fusarium</taxon>
    </lineage>
</organism>
<name>K3W2S6_FUSPC</name>
<dbReference type="HOGENOM" id="CLU_664002_0_0_1"/>
<dbReference type="eggNOG" id="ENOG502RPTM">
    <property type="taxonomic scope" value="Eukaryota"/>
</dbReference>
<dbReference type="KEGG" id="fpu:FPSE_01626"/>
<dbReference type="EMBL" id="AFNW01000051">
    <property type="protein sequence ID" value="EKJ78165.1"/>
    <property type="molecule type" value="Genomic_DNA"/>
</dbReference>
<reference evidence="1 2" key="1">
    <citation type="journal article" date="2012" name="PLoS Pathog.">
        <title>Comparative pathogenomics reveals horizontally acquired novel virulence genes in fungi infecting cereal hosts.</title>
        <authorList>
            <person name="Gardiner D.M."/>
            <person name="McDonald M.C."/>
            <person name="Covarelli L."/>
            <person name="Solomon P.S."/>
            <person name="Rusu A.G."/>
            <person name="Marshall M."/>
            <person name="Kazan K."/>
            <person name="Chakraborty S."/>
            <person name="McDonald B.A."/>
            <person name="Manners J.M."/>
        </authorList>
    </citation>
    <scope>NUCLEOTIDE SEQUENCE [LARGE SCALE GENOMIC DNA]</scope>
    <source>
        <strain evidence="1 2">CS3096</strain>
    </source>
</reference>
<keyword evidence="2" id="KW-1185">Reference proteome</keyword>
<accession>K3W2S6</accession>
<evidence type="ECO:0000313" key="2">
    <source>
        <dbReference type="Proteomes" id="UP000007978"/>
    </source>
</evidence>
<sequence>MATTVNPYDEDARRSYIVAYFKAEGLLDLEHLNRRYALAVSGLNNKLHSKNALEVGHLFFEYMLDLTIWNDAFKAAGRVAPKFPWDQTPRTNDYSKGITIVYREWRLKNGYNTAPGSGAVSSAPRGPKAMDPRVMEVVCATADAVKENAAIYKSWADEFAEEKAKDENKTIQVIGDGMEPSNEVAEEKAKAENKKALEKADAALVMEKKALEAKAIYEAELTKIRAGRGKKGKEPMSDAPIIPKGILIPVHPDFEVGKDKRVGKLHVAMLDVRHRIWESINGTLSFKDPVVGPFEVALPPWLDFHGLIWGENGELYERLISSIHKFLTVGWIIAGGRPSCLVVGFKPPNQDPASEDPASRIRHWHDLTTLWEDVVTWVSQARYGNCTTLLDSPSPTTFASGAGMKLPLANSSEI</sequence>
<proteinExistence type="predicted"/>
<dbReference type="OrthoDB" id="5093989at2759"/>
<protein>
    <submittedName>
        <fullName evidence="1">Uncharacterized protein</fullName>
    </submittedName>
</protein>
<evidence type="ECO:0000313" key="1">
    <source>
        <dbReference type="EMBL" id="EKJ78165.1"/>
    </source>
</evidence>
<dbReference type="RefSeq" id="XP_009253021.1">
    <property type="nucleotide sequence ID" value="XM_009254746.1"/>
</dbReference>
<dbReference type="Proteomes" id="UP000007978">
    <property type="component" value="Chromosome 4"/>
</dbReference>
<dbReference type="AlphaFoldDB" id="K3W2S6"/>
<gene>
    <name evidence="1" type="ORF">FPSE_01626</name>
</gene>
<dbReference type="GeneID" id="20360246"/>
<comment type="caution">
    <text evidence="1">The sequence shown here is derived from an EMBL/GenBank/DDBJ whole genome shotgun (WGS) entry which is preliminary data.</text>
</comment>